<evidence type="ECO:0000256" key="4">
    <source>
        <dbReference type="ARBA" id="ARBA00047686"/>
    </source>
</evidence>
<sequence length="156" mass="16630">MSSQSFQELQIRVVRLPHAEGLELPRRETEHAAGLDLVAANPEAEPLVLKPRARALVPTGLVMEIPPGFEGQVRPRSGLAFKHGITVANAPGTIDADYRGEVKVLLINLGEEDFVVTRGMRVAQLLIAPVSFVSLVPVETVETTSRGAGGFGSTGL</sequence>
<dbReference type="SUPFAM" id="SSF51283">
    <property type="entry name" value="dUTPase-like"/>
    <property type="match status" value="1"/>
</dbReference>
<dbReference type="InterPro" id="IPR036157">
    <property type="entry name" value="dUTPase-like_sf"/>
</dbReference>
<keyword evidence="5" id="KW-0460">Magnesium</keyword>
<comment type="cofactor">
    <cofactor evidence="5">
        <name>Mg(2+)</name>
        <dbReference type="ChEBI" id="CHEBI:18420"/>
    </cofactor>
</comment>
<dbReference type="PANTHER" id="PTHR11241:SF0">
    <property type="entry name" value="DEOXYURIDINE 5'-TRIPHOSPHATE NUCLEOTIDOHYDROLASE"/>
    <property type="match status" value="1"/>
</dbReference>
<proteinExistence type="inferred from homology"/>
<evidence type="ECO:0000256" key="1">
    <source>
        <dbReference type="ARBA" id="ARBA00006581"/>
    </source>
</evidence>
<organism evidence="7 8">
    <name type="scientific">Hohaiivirga grylli</name>
    <dbReference type="NCBI Taxonomy" id="3133970"/>
    <lineage>
        <taxon>Bacteria</taxon>
        <taxon>Pseudomonadati</taxon>
        <taxon>Pseudomonadota</taxon>
        <taxon>Alphaproteobacteria</taxon>
        <taxon>Hyphomicrobiales</taxon>
        <taxon>Methylobacteriaceae</taxon>
        <taxon>Hohaiivirga</taxon>
    </lineage>
</organism>
<dbReference type="Gene3D" id="2.70.40.10">
    <property type="match status" value="1"/>
</dbReference>
<dbReference type="Pfam" id="PF00692">
    <property type="entry name" value="dUTPase"/>
    <property type="match status" value="1"/>
</dbReference>
<comment type="caution">
    <text evidence="5">Lacks conserved residue(s) required for the propagation of feature annotation.</text>
</comment>
<evidence type="ECO:0000256" key="3">
    <source>
        <dbReference type="ARBA" id="ARBA00023080"/>
    </source>
</evidence>
<feature type="binding site" evidence="5">
    <location>
        <begin position="76"/>
        <end position="78"/>
    </location>
    <ligand>
        <name>substrate</name>
    </ligand>
</feature>
<comment type="caution">
    <text evidence="7">The sequence shown here is derived from an EMBL/GenBank/DDBJ whole genome shotgun (WGS) entry which is preliminary data.</text>
</comment>
<comment type="catalytic activity">
    <reaction evidence="4 5">
        <text>dUTP + H2O = dUMP + diphosphate + H(+)</text>
        <dbReference type="Rhea" id="RHEA:10248"/>
        <dbReference type="ChEBI" id="CHEBI:15377"/>
        <dbReference type="ChEBI" id="CHEBI:15378"/>
        <dbReference type="ChEBI" id="CHEBI:33019"/>
        <dbReference type="ChEBI" id="CHEBI:61555"/>
        <dbReference type="ChEBI" id="CHEBI:246422"/>
        <dbReference type="EC" id="3.6.1.23"/>
    </reaction>
</comment>
<dbReference type="GO" id="GO:0004170">
    <property type="term" value="F:dUTP diphosphatase activity"/>
    <property type="evidence" value="ECO:0007669"/>
    <property type="project" value="UniProtKB-EC"/>
</dbReference>
<dbReference type="Proteomes" id="UP001418637">
    <property type="component" value="Unassembled WGS sequence"/>
</dbReference>
<dbReference type="InterPro" id="IPR008181">
    <property type="entry name" value="dUTPase"/>
</dbReference>
<evidence type="ECO:0000313" key="7">
    <source>
        <dbReference type="EMBL" id="MEN3929694.1"/>
    </source>
</evidence>
<keyword evidence="3 5" id="KW-0546">Nucleotide metabolism</keyword>
<evidence type="ECO:0000256" key="5">
    <source>
        <dbReference type="HAMAP-Rule" id="MF_00116"/>
    </source>
</evidence>
<evidence type="ECO:0000313" key="8">
    <source>
        <dbReference type="Proteomes" id="UP001418637"/>
    </source>
</evidence>
<feature type="binding site" evidence="5">
    <location>
        <begin position="93"/>
        <end position="95"/>
    </location>
    <ligand>
        <name>substrate</name>
    </ligand>
</feature>
<dbReference type="EC" id="3.6.1.23" evidence="5"/>
<reference evidence="7 8" key="1">
    <citation type="submission" date="2024-04" db="EMBL/GenBank/DDBJ databases">
        <title>A novel species isolated from cricket.</title>
        <authorList>
            <person name="Wang H.-C."/>
        </authorList>
    </citation>
    <scope>NUCLEOTIDE SEQUENCE [LARGE SCALE GENOMIC DNA]</scope>
    <source>
        <strain evidence="7 8">WL0021</strain>
    </source>
</reference>
<dbReference type="InterPro" id="IPR033704">
    <property type="entry name" value="dUTPase_trimeric"/>
</dbReference>
<keyword evidence="2 5" id="KW-0378">Hydrolase</keyword>
<dbReference type="EMBL" id="JBBYXI010000001">
    <property type="protein sequence ID" value="MEN3929694.1"/>
    <property type="molecule type" value="Genomic_DNA"/>
</dbReference>
<dbReference type="InterPro" id="IPR029054">
    <property type="entry name" value="dUTPase-like"/>
</dbReference>
<dbReference type="NCBIfam" id="NF001862">
    <property type="entry name" value="PRK00601.1"/>
    <property type="match status" value="1"/>
</dbReference>
<gene>
    <name evidence="5 7" type="primary">dut</name>
    <name evidence="7" type="ORF">WJT86_01300</name>
</gene>
<keyword evidence="8" id="KW-1185">Reference proteome</keyword>
<feature type="binding site" evidence="5">
    <location>
        <position position="89"/>
    </location>
    <ligand>
        <name>substrate</name>
    </ligand>
</feature>
<evidence type="ECO:0000259" key="6">
    <source>
        <dbReference type="Pfam" id="PF00692"/>
    </source>
</evidence>
<protein>
    <recommendedName>
        <fullName evidence="5">Deoxyuridine 5'-triphosphate nucleotidohydrolase</fullName>
        <shortName evidence="5">dUTPase</shortName>
        <ecNumber evidence="5">3.6.1.23</ecNumber>
    </recommendedName>
    <alternativeName>
        <fullName evidence="5">dUTP pyrophosphatase</fullName>
    </alternativeName>
</protein>
<comment type="similarity">
    <text evidence="1 5">Belongs to the dUTPase family.</text>
</comment>
<feature type="domain" description="dUTPase-like" evidence="6">
    <location>
        <begin position="23"/>
        <end position="155"/>
    </location>
</feature>
<accession>A0ABV0BFD3</accession>
<keyword evidence="5" id="KW-0479">Metal-binding</keyword>
<evidence type="ECO:0000256" key="2">
    <source>
        <dbReference type="ARBA" id="ARBA00022801"/>
    </source>
</evidence>
<name>A0ABV0BFD3_9HYPH</name>
<comment type="pathway">
    <text evidence="5">Pyrimidine metabolism; dUMP biosynthesis; dUMP from dCTP (dUTP route): step 2/2.</text>
</comment>
<dbReference type="RefSeq" id="WP_346335687.1">
    <property type="nucleotide sequence ID" value="NZ_JBBYXI010000001.1"/>
</dbReference>
<dbReference type="HAMAP" id="MF_00116">
    <property type="entry name" value="dUTPase_bact"/>
    <property type="match status" value="1"/>
</dbReference>
<dbReference type="PANTHER" id="PTHR11241">
    <property type="entry name" value="DEOXYURIDINE 5'-TRIPHOSPHATE NUCLEOTIDOHYDROLASE"/>
    <property type="match status" value="1"/>
</dbReference>
<dbReference type="CDD" id="cd07557">
    <property type="entry name" value="trimeric_dUTPase"/>
    <property type="match status" value="1"/>
</dbReference>
<dbReference type="NCBIfam" id="TIGR00576">
    <property type="entry name" value="dut"/>
    <property type="match status" value="1"/>
</dbReference>
<comment type="function">
    <text evidence="5">This enzyme is involved in nucleotide metabolism: it produces dUMP, the immediate precursor of thymidine nucleotides and it decreases the intracellular concentration of dUTP so that uracil cannot be incorporated into DNA.</text>
</comment>